<feature type="region of interest" description="Disordered" evidence="1">
    <location>
        <begin position="1"/>
        <end position="129"/>
    </location>
</feature>
<evidence type="ECO:0000313" key="2">
    <source>
        <dbReference type="EMBL" id="JAT48828.1"/>
    </source>
</evidence>
<protein>
    <submittedName>
        <fullName evidence="2">Uncharacterized protein</fullName>
    </submittedName>
</protein>
<name>A0A1D1Y2G0_9ARAE</name>
<evidence type="ECO:0000256" key="1">
    <source>
        <dbReference type="SAM" id="MobiDB-lite"/>
    </source>
</evidence>
<feature type="non-terminal residue" evidence="2">
    <location>
        <position position="168"/>
    </location>
</feature>
<dbReference type="AlphaFoldDB" id="A0A1D1Y2G0"/>
<feature type="compositionally biased region" description="Pro residues" evidence="1">
    <location>
        <begin position="118"/>
        <end position="127"/>
    </location>
</feature>
<sequence length="168" mass="18633">MHQKKSEAQIGEDSVGVSSDFNPLLLSHHLHHHHHSQPQPPSPHPYPPPPSPASSETGNFLQIQIQSSNSAPNPGHGDASRSVPSTPRLSAPHKRPVMNSTLSHSQTLHHSLHSLHSLPPPPQPPQAAPHWRPCYRHLRLLPRAAASTTKTALRHLRRLHLRLRLLLL</sequence>
<feature type="compositionally biased region" description="Pro residues" evidence="1">
    <location>
        <begin position="38"/>
        <end position="52"/>
    </location>
</feature>
<proteinExistence type="predicted"/>
<feature type="compositionally biased region" description="Polar residues" evidence="1">
    <location>
        <begin position="53"/>
        <end position="72"/>
    </location>
</feature>
<organism evidence="2">
    <name type="scientific">Anthurium amnicola</name>
    <dbReference type="NCBI Taxonomy" id="1678845"/>
    <lineage>
        <taxon>Eukaryota</taxon>
        <taxon>Viridiplantae</taxon>
        <taxon>Streptophyta</taxon>
        <taxon>Embryophyta</taxon>
        <taxon>Tracheophyta</taxon>
        <taxon>Spermatophyta</taxon>
        <taxon>Magnoliopsida</taxon>
        <taxon>Liliopsida</taxon>
        <taxon>Araceae</taxon>
        <taxon>Pothoideae</taxon>
        <taxon>Potheae</taxon>
        <taxon>Anthurium</taxon>
    </lineage>
</organism>
<accession>A0A1D1Y2G0</accession>
<dbReference type="EMBL" id="GDJX01019108">
    <property type="protein sequence ID" value="JAT48828.1"/>
    <property type="molecule type" value="Transcribed_RNA"/>
</dbReference>
<feature type="compositionally biased region" description="Low complexity" evidence="1">
    <location>
        <begin position="100"/>
        <end position="117"/>
    </location>
</feature>
<gene>
    <name evidence="2" type="ORF">g.84641</name>
</gene>
<reference evidence="2" key="1">
    <citation type="submission" date="2015-07" db="EMBL/GenBank/DDBJ databases">
        <title>Transcriptome Assembly of Anthurium amnicola.</title>
        <authorList>
            <person name="Suzuki J."/>
        </authorList>
    </citation>
    <scope>NUCLEOTIDE SEQUENCE</scope>
</reference>